<evidence type="ECO:0000256" key="2">
    <source>
        <dbReference type="ARBA" id="ARBA00023012"/>
    </source>
</evidence>
<dbReference type="CDD" id="cd00383">
    <property type="entry name" value="trans_reg_C"/>
    <property type="match status" value="1"/>
</dbReference>
<feature type="domain" description="Response regulatory" evidence="6">
    <location>
        <begin position="200"/>
        <end position="313"/>
    </location>
</feature>
<evidence type="ECO:0000313" key="9">
    <source>
        <dbReference type="Proteomes" id="UP000066284"/>
    </source>
</evidence>
<dbReference type="PANTHER" id="PTHR48111:SF40">
    <property type="entry name" value="PHOSPHATE REGULON TRANSCRIPTIONAL REGULATORY PROTEIN PHOB"/>
    <property type="match status" value="1"/>
</dbReference>
<dbReference type="GO" id="GO:0032993">
    <property type="term" value="C:protein-DNA complex"/>
    <property type="evidence" value="ECO:0007669"/>
    <property type="project" value="TreeGrafter"/>
</dbReference>
<dbReference type="SUPFAM" id="SSF52172">
    <property type="entry name" value="CheY-like"/>
    <property type="match status" value="1"/>
</dbReference>
<name>A0A0S4KPU7_9BACT</name>
<evidence type="ECO:0000256" key="1">
    <source>
        <dbReference type="ARBA" id="ARBA00022553"/>
    </source>
</evidence>
<dbReference type="InterPro" id="IPR036388">
    <property type="entry name" value="WH-like_DNA-bd_sf"/>
</dbReference>
<dbReference type="STRING" id="1715989.NITINOP_0397"/>
<dbReference type="GO" id="GO:0005829">
    <property type="term" value="C:cytosol"/>
    <property type="evidence" value="ECO:0007669"/>
    <property type="project" value="TreeGrafter"/>
</dbReference>
<dbReference type="GO" id="GO:0000976">
    <property type="term" value="F:transcription cis-regulatory region binding"/>
    <property type="evidence" value="ECO:0007669"/>
    <property type="project" value="TreeGrafter"/>
</dbReference>
<evidence type="ECO:0000256" key="4">
    <source>
        <dbReference type="PROSITE-ProRule" id="PRU00169"/>
    </source>
</evidence>
<reference evidence="9" key="1">
    <citation type="submission" date="2015-09" db="EMBL/GenBank/DDBJ databases">
        <authorList>
            <person name="Daims H."/>
        </authorList>
    </citation>
    <scope>NUCLEOTIDE SEQUENCE [LARGE SCALE GENOMIC DNA]</scope>
</reference>
<feature type="DNA-binding region" description="OmpR/PhoB-type" evidence="5">
    <location>
        <begin position="323"/>
        <end position="422"/>
    </location>
</feature>
<keyword evidence="1 4" id="KW-0597">Phosphoprotein</keyword>
<evidence type="ECO:0008006" key="10">
    <source>
        <dbReference type="Google" id="ProtNLM"/>
    </source>
</evidence>
<evidence type="ECO:0000256" key="3">
    <source>
        <dbReference type="ARBA" id="ARBA00023125"/>
    </source>
</evidence>
<dbReference type="InterPro" id="IPR001789">
    <property type="entry name" value="Sig_transdc_resp-reg_receiver"/>
</dbReference>
<dbReference type="InterPro" id="IPR011006">
    <property type="entry name" value="CheY-like_superfamily"/>
</dbReference>
<gene>
    <name evidence="8" type="ORF">NITINOP_0397</name>
</gene>
<keyword evidence="3 5" id="KW-0238">DNA-binding</keyword>
<dbReference type="Gene3D" id="3.40.50.2300">
    <property type="match status" value="1"/>
</dbReference>
<dbReference type="PROSITE" id="PS51755">
    <property type="entry name" value="OMPR_PHOB"/>
    <property type="match status" value="1"/>
</dbReference>
<dbReference type="PANTHER" id="PTHR48111">
    <property type="entry name" value="REGULATOR OF RPOS"/>
    <property type="match status" value="1"/>
</dbReference>
<organism evidence="8 9">
    <name type="scientific">Candidatus Nitrospira inopinata</name>
    <dbReference type="NCBI Taxonomy" id="1715989"/>
    <lineage>
        <taxon>Bacteria</taxon>
        <taxon>Pseudomonadati</taxon>
        <taxon>Nitrospirota</taxon>
        <taxon>Nitrospiria</taxon>
        <taxon>Nitrospirales</taxon>
        <taxon>Nitrospiraceae</taxon>
        <taxon>Nitrospira</taxon>
    </lineage>
</organism>
<accession>A0A0S4KPU7</accession>
<dbReference type="GO" id="GO:0006355">
    <property type="term" value="P:regulation of DNA-templated transcription"/>
    <property type="evidence" value="ECO:0007669"/>
    <property type="project" value="InterPro"/>
</dbReference>
<evidence type="ECO:0000313" key="8">
    <source>
        <dbReference type="EMBL" id="CUQ65373.1"/>
    </source>
</evidence>
<dbReference type="RefSeq" id="WP_062482553.1">
    <property type="nucleotide sequence ID" value="NZ_LN885086.1"/>
</dbReference>
<dbReference type="Gene3D" id="1.10.10.10">
    <property type="entry name" value="Winged helix-like DNA-binding domain superfamily/Winged helix DNA-binding domain"/>
    <property type="match status" value="1"/>
</dbReference>
<dbReference type="InterPro" id="IPR039420">
    <property type="entry name" value="WalR-like"/>
</dbReference>
<feature type="modified residue" description="4-aspartylphosphate" evidence="4">
    <location>
        <position position="249"/>
    </location>
</feature>
<dbReference type="InterPro" id="IPR001867">
    <property type="entry name" value="OmpR/PhoB-type_DNA-bd"/>
</dbReference>
<evidence type="ECO:0000259" key="7">
    <source>
        <dbReference type="PROSITE" id="PS51755"/>
    </source>
</evidence>
<evidence type="ECO:0000259" key="6">
    <source>
        <dbReference type="PROSITE" id="PS50110"/>
    </source>
</evidence>
<dbReference type="PROSITE" id="PS50110">
    <property type="entry name" value="RESPONSE_REGULATORY"/>
    <property type="match status" value="1"/>
</dbReference>
<feature type="domain" description="OmpR/PhoB-type" evidence="7">
    <location>
        <begin position="323"/>
        <end position="422"/>
    </location>
</feature>
<dbReference type="OrthoDB" id="9801604at2"/>
<keyword evidence="2" id="KW-0902">Two-component regulatory system</keyword>
<protein>
    <recommendedName>
        <fullName evidence="10">OmpR/PhoB-type domain-containing protein</fullName>
    </recommendedName>
</protein>
<sequence>MAVIARRSGKFAVTVIMFALCWVSGMGLDPTGGHAAVVGALDFSRGAMGVNGNGIEAPSGAALLTVTGQPLPLPVMPLFAGIGRVGASLNSLLTIPLASGDPGDSVSEESGNIFGSVFLDLSWGRTVALMQPFIMMAGDRGGAPRKTTTEQVPIPAAVVLFGSGLCGIVGIVVRRQGPVRRQDFESGASTCPSPVTRSCEVFLLSSDRAFSSDLEEQLQRAGYQCRAATSVAELLEWARHRPPALVLVDRRVADWDMLRTEQAIAHVPILTLISHEVMENDEDIVADLERGADGVYSCRDGHKLFLAMIGAYCRRAGHDMARRGVYQIGDVQLDADTHELTIGSETVHLSAKQFAILQVFMSAPSKVFAREDLIGLVWGPGFAIGEHTLDVHIHALRKLLSRDTDHGCEIVAIKGVGFKLKVRHSSESTGRAIESLSRMAFAKSVQRGELLDLLKGQRRRAEAPVKAEATFLKRASRRNRFRALSRNNRRPSATQCRAW</sequence>
<dbReference type="GO" id="GO:0000156">
    <property type="term" value="F:phosphorelay response regulator activity"/>
    <property type="evidence" value="ECO:0007669"/>
    <property type="project" value="TreeGrafter"/>
</dbReference>
<dbReference type="SUPFAM" id="SSF46894">
    <property type="entry name" value="C-terminal effector domain of the bipartite response regulators"/>
    <property type="match status" value="1"/>
</dbReference>
<dbReference type="KEGG" id="nio:NITINOP_0397"/>
<evidence type="ECO:0000256" key="5">
    <source>
        <dbReference type="PROSITE-ProRule" id="PRU01091"/>
    </source>
</evidence>
<dbReference type="SMART" id="SM00862">
    <property type="entry name" value="Trans_reg_C"/>
    <property type="match status" value="1"/>
</dbReference>
<dbReference type="Pfam" id="PF00486">
    <property type="entry name" value="Trans_reg_C"/>
    <property type="match status" value="1"/>
</dbReference>
<dbReference type="Proteomes" id="UP000066284">
    <property type="component" value="Chromosome 1"/>
</dbReference>
<dbReference type="AlphaFoldDB" id="A0A0S4KPU7"/>
<dbReference type="InterPro" id="IPR016032">
    <property type="entry name" value="Sig_transdc_resp-reg_C-effctor"/>
</dbReference>
<keyword evidence="9" id="KW-1185">Reference proteome</keyword>
<proteinExistence type="predicted"/>
<dbReference type="EMBL" id="LN885086">
    <property type="protein sequence ID" value="CUQ65373.1"/>
    <property type="molecule type" value="Genomic_DNA"/>
</dbReference>